<dbReference type="Pfam" id="PF00149">
    <property type="entry name" value="Metallophos"/>
    <property type="match status" value="1"/>
</dbReference>
<name>A0AA39QFA9_9AGAR</name>
<evidence type="ECO:0000256" key="8">
    <source>
        <dbReference type="ARBA" id="ARBA00022801"/>
    </source>
</evidence>
<dbReference type="GO" id="GO:0005634">
    <property type="term" value="C:nucleus"/>
    <property type="evidence" value="ECO:0007669"/>
    <property type="project" value="UniProtKB-SubCell"/>
</dbReference>
<protein>
    <submittedName>
        <fullName evidence="15">Lariat debranching enzyme, C-terminal domain-containing protein</fullName>
    </submittedName>
</protein>
<evidence type="ECO:0000313" key="16">
    <source>
        <dbReference type="Proteomes" id="UP001175228"/>
    </source>
</evidence>
<evidence type="ECO:0000256" key="1">
    <source>
        <dbReference type="ARBA" id="ARBA00001936"/>
    </source>
</evidence>
<reference evidence="15" key="1">
    <citation type="submission" date="2023-06" db="EMBL/GenBank/DDBJ databases">
        <authorList>
            <consortium name="Lawrence Berkeley National Laboratory"/>
            <person name="Ahrendt S."/>
            <person name="Sahu N."/>
            <person name="Indic B."/>
            <person name="Wong-Bajracharya J."/>
            <person name="Merenyi Z."/>
            <person name="Ke H.-M."/>
            <person name="Monk M."/>
            <person name="Kocsube S."/>
            <person name="Drula E."/>
            <person name="Lipzen A."/>
            <person name="Balint B."/>
            <person name="Henrissat B."/>
            <person name="Andreopoulos B."/>
            <person name="Martin F.M."/>
            <person name="Harder C.B."/>
            <person name="Rigling D."/>
            <person name="Ford K.L."/>
            <person name="Foster G.D."/>
            <person name="Pangilinan J."/>
            <person name="Papanicolaou A."/>
            <person name="Barry K."/>
            <person name="LaButti K."/>
            <person name="Viragh M."/>
            <person name="Koriabine M."/>
            <person name="Yan M."/>
            <person name="Riley R."/>
            <person name="Champramary S."/>
            <person name="Plett K.L."/>
            <person name="Tsai I.J."/>
            <person name="Slot J."/>
            <person name="Sipos G."/>
            <person name="Plett J."/>
            <person name="Nagy L.G."/>
            <person name="Grigoriev I.V."/>
        </authorList>
    </citation>
    <scope>NUCLEOTIDE SEQUENCE</scope>
    <source>
        <strain evidence="15">HWK02</strain>
    </source>
</reference>
<gene>
    <name evidence="15" type="ORF">EDD18DRAFT_1278680</name>
</gene>
<keyword evidence="16" id="KW-1185">Reference proteome</keyword>
<dbReference type="InterPro" id="IPR007708">
    <property type="entry name" value="DBR1_C"/>
</dbReference>
<dbReference type="SMART" id="SM01124">
    <property type="entry name" value="DBR1"/>
    <property type="match status" value="1"/>
</dbReference>
<keyword evidence="12" id="KW-0539">Nucleus</keyword>
<dbReference type="AlphaFoldDB" id="A0AA39QFA9"/>
<evidence type="ECO:0000256" key="13">
    <source>
        <dbReference type="SAM" id="MobiDB-lite"/>
    </source>
</evidence>
<organism evidence="15 16">
    <name type="scientific">Armillaria luteobubalina</name>
    <dbReference type="NCBI Taxonomy" id="153913"/>
    <lineage>
        <taxon>Eukaryota</taxon>
        <taxon>Fungi</taxon>
        <taxon>Dikarya</taxon>
        <taxon>Basidiomycota</taxon>
        <taxon>Agaricomycotina</taxon>
        <taxon>Agaricomycetes</taxon>
        <taxon>Agaricomycetidae</taxon>
        <taxon>Agaricales</taxon>
        <taxon>Marasmiineae</taxon>
        <taxon>Physalacriaceae</taxon>
        <taxon>Armillaria</taxon>
    </lineage>
</organism>
<comment type="subcellular location">
    <subcellularLocation>
        <location evidence="4">Nucleus</location>
    </subcellularLocation>
</comment>
<dbReference type="GO" id="GO:0046872">
    <property type="term" value="F:metal ion binding"/>
    <property type="evidence" value="ECO:0007669"/>
    <property type="project" value="UniProtKB-KW"/>
</dbReference>
<keyword evidence="8" id="KW-0378">Hydrolase</keyword>
<dbReference type="InterPro" id="IPR041816">
    <property type="entry name" value="Dbr1_N"/>
</dbReference>
<dbReference type="GO" id="GO:0000398">
    <property type="term" value="P:mRNA splicing, via spliceosome"/>
    <property type="evidence" value="ECO:0007669"/>
    <property type="project" value="TreeGrafter"/>
</dbReference>
<evidence type="ECO:0000256" key="7">
    <source>
        <dbReference type="ARBA" id="ARBA00022723"/>
    </source>
</evidence>
<evidence type="ECO:0000256" key="10">
    <source>
        <dbReference type="ARBA" id="ARBA00023004"/>
    </source>
</evidence>
<evidence type="ECO:0000256" key="9">
    <source>
        <dbReference type="ARBA" id="ARBA00022833"/>
    </source>
</evidence>
<keyword evidence="10" id="KW-0408">Iron</keyword>
<evidence type="ECO:0000256" key="2">
    <source>
        <dbReference type="ARBA" id="ARBA00001947"/>
    </source>
</evidence>
<comment type="similarity">
    <text evidence="5">Belongs to the lariat debranching enzyme family.</text>
</comment>
<keyword evidence="11" id="KW-0464">Manganese</keyword>
<evidence type="ECO:0000256" key="3">
    <source>
        <dbReference type="ARBA" id="ARBA00001954"/>
    </source>
</evidence>
<dbReference type="InterPro" id="IPR004843">
    <property type="entry name" value="Calcineurin-like_PHP"/>
</dbReference>
<feature type="region of interest" description="Disordered" evidence="13">
    <location>
        <begin position="348"/>
        <end position="369"/>
    </location>
</feature>
<dbReference type="EMBL" id="JAUEPU010000006">
    <property type="protein sequence ID" value="KAK0501249.1"/>
    <property type="molecule type" value="Genomic_DNA"/>
</dbReference>
<keyword evidence="7" id="KW-0479">Metal-binding</keyword>
<keyword evidence="9" id="KW-0862">Zinc</keyword>
<keyword evidence="6" id="KW-0507">mRNA processing</keyword>
<dbReference type="SUPFAM" id="SSF56300">
    <property type="entry name" value="Metallo-dependent phosphatases"/>
    <property type="match status" value="1"/>
</dbReference>
<dbReference type="InterPro" id="IPR029052">
    <property type="entry name" value="Metallo-depent_PP-like"/>
</dbReference>
<proteinExistence type="inferred from homology"/>
<dbReference type="CDD" id="cd00844">
    <property type="entry name" value="MPP_Dbr1_N"/>
    <property type="match status" value="1"/>
</dbReference>
<dbReference type="Gene3D" id="3.60.21.10">
    <property type="match status" value="1"/>
</dbReference>
<evidence type="ECO:0000256" key="12">
    <source>
        <dbReference type="ARBA" id="ARBA00023242"/>
    </source>
</evidence>
<evidence type="ECO:0000313" key="15">
    <source>
        <dbReference type="EMBL" id="KAK0501249.1"/>
    </source>
</evidence>
<sequence>MLRLGTCRIPLRSPRRYYSTKTKTLKVAVEGCCHGKLDDIYKQVASMERKGKYKIDLLLICGDFQATRNAQDLECMAVPPKHKHLNDFPKYYTGQKRAPILTVFIGGNHEASNYLTELHYGGWVAPNQYYLGRSGCIQVNGVRIAGASGIYTEAQYEKGYFEKLPYTLHALKSIYRIRQYDIYKLALLTKPHIFLSHDWPKGITEHGDQGALLRDKPAFKSEIADGTFGAPPLMDLLKALRPEWWFAAHMHVLFKATVKHDDSVTKFTALDKCLPGRKCLEVIDIPAIAGTTKLTFDPEWLAITRALQPFFNQVQSRALLPPQHLSGQLVKRHLEWVLEHVGQDRPVGSVQKFQPTAPGPTGRDNRTQPSAYFNQQTEAFCDMLQIPDLINPRTSFWS</sequence>
<dbReference type="Proteomes" id="UP001175228">
    <property type="component" value="Unassembled WGS sequence"/>
</dbReference>
<dbReference type="Pfam" id="PF05011">
    <property type="entry name" value="DBR1"/>
    <property type="match status" value="1"/>
</dbReference>
<comment type="caution">
    <text evidence="15">The sequence shown here is derived from an EMBL/GenBank/DDBJ whole genome shotgun (WGS) entry which is preliminary data.</text>
</comment>
<comment type="cofactor">
    <cofactor evidence="2">
        <name>Zn(2+)</name>
        <dbReference type="ChEBI" id="CHEBI:29105"/>
    </cofactor>
</comment>
<comment type="cofactor">
    <cofactor evidence="1">
        <name>Mn(2+)</name>
        <dbReference type="ChEBI" id="CHEBI:29035"/>
    </cofactor>
</comment>
<dbReference type="GO" id="GO:0008419">
    <property type="term" value="F:RNA lariat debranching enzyme activity"/>
    <property type="evidence" value="ECO:0007669"/>
    <property type="project" value="TreeGrafter"/>
</dbReference>
<evidence type="ECO:0000256" key="11">
    <source>
        <dbReference type="ARBA" id="ARBA00023211"/>
    </source>
</evidence>
<evidence type="ECO:0000256" key="4">
    <source>
        <dbReference type="ARBA" id="ARBA00004123"/>
    </source>
</evidence>
<dbReference type="PANTHER" id="PTHR12849:SF0">
    <property type="entry name" value="LARIAT DEBRANCHING ENZYME"/>
    <property type="match status" value="1"/>
</dbReference>
<evidence type="ECO:0000256" key="5">
    <source>
        <dbReference type="ARBA" id="ARBA00006045"/>
    </source>
</evidence>
<evidence type="ECO:0000256" key="6">
    <source>
        <dbReference type="ARBA" id="ARBA00022664"/>
    </source>
</evidence>
<accession>A0AA39QFA9</accession>
<dbReference type="PANTHER" id="PTHR12849">
    <property type="entry name" value="RNA LARIAT DEBRANCHING ENZYME"/>
    <property type="match status" value="1"/>
</dbReference>
<comment type="cofactor">
    <cofactor evidence="3">
        <name>Fe(2+)</name>
        <dbReference type="ChEBI" id="CHEBI:29033"/>
    </cofactor>
</comment>
<evidence type="ECO:0000259" key="14">
    <source>
        <dbReference type="SMART" id="SM01124"/>
    </source>
</evidence>
<feature type="domain" description="Lariat debranching enzyme C-terminal" evidence="14">
    <location>
        <begin position="254"/>
        <end position="390"/>
    </location>
</feature>